<gene>
    <name evidence="1" type="ORF">KPL71_010286</name>
</gene>
<protein>
    <submittedName>
        <fullName evidence="1">AB hydrolase-1 domain-containing protein</fullName>
    </submittedName>
</protein>
<organism evidence="1 2">
    <name type="scientific">Citrus sinensis</name>
    <name type="common">Sweet orange</name>
    <name type="synonym">Citrus aurantium var. sinensis</name>
    <dbReference type="NCBI Taxonomy" id="2711"/>
    <lineage>
        <taxon>Eukaryota</taxon>
        <taxon>Viridiplantae</taxon>
        <taxon>Streptophyta</taxon>
        <taxon>Embryophyta</taxon>
        <taxon>Tracheophyta</taxon>
        <taxon>Spermatophyta</taxon>
        <taxon>Magnoliopsida</taxon>
        <taxon>eudicotyledons</taxon>
        <taxon>Gunneridae</taxon>
        <taxon>Pentapetalae</taxon>
        <taxon>rosids</taxon>
        <taxon>malvids</taxon>
        <taxon>Sapindales</taxon>
        <taxon>Rutaceae</taxon>
        <taxon>Aurantioideae</taxon>
        <taxon>Citrus</taxon>
    </lineage>
</organism>
<comment type="caution">
    <text evidence="1">The sequence shown here is derived from an EMBL/GenBank/DDBJ whole genome shotgun (WGS) entry which is preliminary data.</text>
</comment>
<dbReference type="Proteomes" id="UP000829398">
    <property type="component" value="Chromosome 3"/>
</dbReference>
<dbReference type="EMBL" id="CM039172">
    <property type="protein sequence ID" value="KAH9786522.1"/>
    <property type="molecule type" value="Genomic_DNA"/>
</dbReference>
<sequence length="328" mass="36935">MEKIKHTTVATNGINMHVASIGTGPAVLFLHGFPELWYSWRKQLLYLSSRGYRAIAPDLRGYGDTDAPPSITSYTALHVVGDLVGLLDEFGIEQVFLVGHDWGALIAWYFCLLRPDRVKALVNLSVVFRSRNPATKPVDQYRALFGDDFYICRFQEPGVAEEDFAQIDTARLIKKFLGGRSPKPPCVPKEIGFRGLPDLRTLPSWLSEEDVNYYASKFSQKGFTGGLNYYRCLDLQFDFTTCICISMLPEPQSAQIKIPVKFMVGDLDITYHIPGIREYIQNGGFKKDVPGWQRVFFLLLGGSTYFAFVSGTSVMTHVYPFKAIQTGH</sequence>
<proteinExistence type="predicted"/>
<reference evidence="2" key="1">
    <citation type="journal article" date="2023" name="Hortic. Res.">
        <title>A chromosome-level phased genome enabling allele-level studies in sweet orange: a case study on citrus Huanglongbing tolerance.</title>
        <authorList>
            <person name="Wu B."/>
            <person name="Yu Q."/>
            <person name="Deng Z."/>
            <person name="Duan Y."/>
            <person name="Luo F."/>
            <person name="Gmitter F. Jr."/>
        </authorList>
    </citation>
    <scope>NUCLEOTIDE SEQUENCE [LARGE SCALE GENOMIC DNA]</scope>
    <source>
        <strain evidence="2">cv. Valencia</strain>
    </source>
</reference>
<keyword evidence="2" id="KW-1185">Reference proteome</keyword>
<name>A0ACB8MLP9_CITSI</name>
<keyword evidence="1" id="KW-0378">Hydrolase</keyword>
<evidence type="ECO:0000313" key="2">
    <source>
        <dbReference type="Proteomes" id="UP000829398"/>
    </source>
</evidence>
<evidence type="ECO:0000313" key="1">
    <source>
        <dbReference type="EMBL" id="KAH9786522.1"/>
    </source>
</evidence>
<accession>A0ACB8MLP9</accession>